<name>A0ABS7FYB5_9ACTN</name>
<organism evidence="1 2">
    <name type="scientific">Actinomadura parmotrematis</name>
    <dbReference type="NCBI Taxonomy" id="2864039"/>
    <lineage>
        <taxon>Bacteria</taxon>
        <taxon>Bacillati</taxon>
        <taxon>Actinomycetota</taxon>
        <taxon>Actinomycetes</taxon>
        <taxon>Streptosporangiales</taxon>
        <taxon>Thermomonosporaceae</taxon>
        <taxon>Actinomadura</taxon>
    </lineage>
</organism>
<protein>
    <submittedName>
        <fullName evidence="1">Uncharacterized protein</fullName>
    </submittedName>
</protein>
<keyword evidence="2" id="KW-1185">Reference proteome</keyword>
<dbReference type="RefSeq" id="WP_220168660.1">
    <property type="nucleotide sequence ID" value="NZ_JAIBOA010000016.1"/>
</dbReference>
<reference evidence="1 2" key="1">
    <citation type="submission" date="2021-07" db="EMBL/GenBank/DDBJ databases">
        <title>Actinomadura sp. PM05-2 isolated from lichen.</title>
        <authorList>
            <person name="Somphong A."/>
            <person name="Phongsopitanun W."/>
            <person name="Tanasupawat S."/>
            <person name="Peongsungnone V."/>
        </authorList>
    </citation>
    <scope>NUCLEOTIDE SEQUENCE [LARGE SCALE GENOMIC DNA]</scope>
    <source>
        <strain evidence="1 2">PM05-2</strain>
    </source>
</reference>
<evidence type="ECO:0000313" key="1">
    <source>
        <dbReference type="EMBL" id="MBW8485428.1"/>
    </source>
</evidence>
<dbReference type="EMBL" id="JAIBOA010000016">
    <property type="protein sequence ID" value="MBW8485428.1"/>
    <property type="molecule type" value="Genomic_DNA"/>
</dbReference>
<evidence type="ECO:0000313" key="2">
    <source>
        <dbReference type="Proteomes" id="UP000774570"/>
    </source>
</evidence>
<gene>
    <name evidence="1" type="ORF">K1Y72_23820</name>
</gene>
<comment type="caution">
    <text evidence="1">The sequence shown here is derived from an EMBL/GenBank/DDBJ whole genome shotgun (WGS) entry which is preliminary data.</text>
</comment>
<dbReference type="Proteomes" id="UP000774570">
    <property type="component" value="Unassembled WGS sequence"/>
</dbReference>
<sequence>MTPYDRARDLAEVLGTGTERLERYAGRLEELVRELQATEAAAAWFGTSVTDLAARCRTAASRLRAAADRLPPAP</sequence>
<proteinExistence type="predicted"/>
<accession>A0ABS7FYB5</accession>